<keyword evidence="10" id="KW-1185">Reference proteome</keyword>
<dbReference type="Pfam" id="PF00378">
    <property type="entry name" value="ECH_1"/>
    <property type="match status" value="1"/>
</dbReference>
<dbReference type="CDD" id="cd06558">
    <property type="entry name" value="crotonase-like"/>
    <property type="match status" value="1"/>
</dbReference>
<dbReference type="GO" id="GO:0051750">
    <property type="term" value="F:delta(3,5)-delta(2,4)-dienoyl-CoA isomerase activity"/>
    <property type="evidence" value="ECO:0007669"/>
    <property type="project" value="TreeGrafter"/>
</dbReference>
<keyword evidence="6" id="KW-0443">Lipid metabolism</keyword>
<name>A0AA52EK10_9PROT</name>
<evidence type="ECO:0000256" key="6">
    <source>
        <dbReference type="ARBA" id="ARBA00023098"/>
    </source>
</evidence>
<organism evidence="9 10">
    <name type="scientific">Temperatibacter marinus</name>
    <dbReference type="NCBI Taxonomy" id="1456591"/>
    <lineage>
        <taxon>Bacteria</taxon>
        <taxon>Pseudomonadati</taxon>
        <taxon>Pseudomonadota</taxon>
        <taxon>Alphaproteobacteria</taxon>
        <taxon>Kordiimonadales</taxon>
        <taxon>Temperatibacteraceae</taxon>
        <taxon>Temperatibacter</taxon>
    </lineage>
</organism>
<dbReference type="GO" id="GO:0005737">
    <property type="term" value="C:cytoplasm"/>
    <property type="evidence" value="ECO:0007669"/>
    <property type="project" value="UniProtKB-ARBA"/>
</dbReference>
<evidence type="ECO:0000256" key="2">
    <source>
        <dbReference type="ARBA" id="ARBA00005005"/>
    </source>
</evidence>
<evidence type="ECO:0000256" key="5">
    <source>
        <dbReference type="ARBA" id="ARBA00022990"/>
    </source>
</evidence>
<evidence type="ECO:0000256" key="7">
    <source>
        <dbReference type="ARBA" id="ARBA00023140"/>
    </source>
</evidence>
<evidence type="ECO:0000256" key="3">
    <source>
        <dbReference type="ARBA" id="ARBA00005254"/>
    </source>
</evidence>
<keyword evidence="4" id="KW-0276">Fatty acid metabolism</keyword>
<dbReference type="AlphaFoldDB" id="A0AA52EK10"/>
<evidence type="ECO:0000313" key="10">
    <source>
        <dbReference type="Proteomes" id="UP001268683"/>
    </source>
</evidence>
<dbReference type="KEGG" id="tmk:QGN29_06090"/>
<dbReference type="RefSeq" id="WP_310799807.1">
    <property type="nucleotide sequence ID" value="NZ_CP123872.1"/>
</dbReference>
<proteinExistence type="inferred from homology"/>
<comment type="pathway">
    <text evidence="2">Lipid metabolism; fatty acid beta-oxidation.</text>
</comment>
<sequence length="284" mass="31021">MRYETVKITLDGHVGHVALNRPAKLNAMSGLMFEEIGAAVDALCENPEVRAIVLSGGESKHFTVGLDLKEAAGFLMEQAKDPARHRDRLRRHVKNWQHGLDAADRARVPVIAAIHNACIGGGVDMITACDIRLCTKDSFFSIKEIDVGIVADVGTLQRIGHLLPNGLVRELAYTGREFKAEEAKSYGFVNTVYDTKDDMLEGAFALAKMIASKSPMAMTGTKAVLNHARENSIQSGLEYVATWNSAMLLGDDVQKAAMAMLSKAEVEFENLLSYETAIEKKKKA</sequence>
<gene>
    <name evidence="9" type="ORF">QGN29_06090</name>
</gene>
<dbReference type="EMBL" id="CP123872">
    <property type="protein sequence ID" value="WND03942.1"/>
    <property type="molecule type" value="Genomic_DNA"/>
</dbReference>
<accession>A0AA52EK10</accession>
<dbReference type="Gene3D" id="3.90.226.10">
    <property type="entry name" value="2-enoyl-CoA Hydratase, Chain A, domain 1"/>
    <property type="match status" value="1"/>
</dbReference>
<evidence type="ECO:0000256" key="1">
    <source>
        <dbReference type="ARBA" id="ARBA00004275"/>
    </source>
</evidence>
<keyword evidence="5" id="KW-0007">Acetylation</keyword>
<dbReference type="InterPro" id="IPR014748">
    <property type="entry name" value="Enoyl-CoA_hydra_C"/>
</dbReference>
<evidence type="ECO:0000256" key="8">
    <source>
        <dbReference type="ARBA" id="ARBA00023235"/>
    </source>
</evidence>
<dbReference type="GO" id="GO:0006631">
    <property type="term" value="P:fatty acid metabolic process"/>
    <property type="evidence" value="ECO:0007669"/>
    <property type="project" value="UniProtKB-KW"/>
</dbReference>
<dbReference type="SUPFAM" id="SSF52096">
    <property type="entry name" value="ClpP/crotonase"/>
    <property type="match status" value="1"/>
</dbReference>
<evidence type="ECO:0000256" key="4">
    <source>
        <dbReference type="ARBA" id="ARBA00022832"/>
    </source>
</evidence>
<dbReference type="InterPro" id="IPR045002">
    <property type="entry name" value="Ech1-like"/>
</dbReference>
<dbReference type="Gene3D" id="1.10.12.10">
    <property type="entry name" value="Lyase 2-enoyl-coa Hydratase, Chain A, domain 2"/>
    <property type="match status" value="1"/>
</dbReference>
<comment type="subcellular location">
    <subcellularLocation>
        <location evidence="1">Peroxisome</location>
    </subcellularLocation>
</comment>
<reference evidence="9" key="1">
    <citation type="submission" date="2023-04" db="EMBL/GenBank/DDBJ databases">
        <title>Complete genome sequence of Temperatibacter marinus.</title>
        <authorList>
            <person name="Rong J.-C."/>
            <person name="Yi M.-L."/>
            <person name="Zhao Q."/>
        </authorList>
    </citation>
    <scope>NUCLEOTIDE SEQUENCE</scope>
    <source>
        <strain evidence="9">NBRC 110045</strain>
    </source>
</reference>
<dbReference type="PANTHER" id="PTHR43149:SF1">
    <property type="entry name" value="DELTA(3,5)-DELTA(2,4)-DIENOYL-COA ISOMERASE, MITOCHONDRIAL"/>
    <property type="match status" value="1"/>
</dbReference>
<protein>
    <submittedName>
        <fullName evidence="9">Crotonase/enoyl-CoA hydratase family protein</fullName>
    </submittedName>
</protein>
<dbReference type="InterPro" id="IPR029045">
    <property type="entry name" value="ClpP/crotonase-like_dom_sf"/>
</dbReference>
<dbReference type="InterPro" id="IPR001753">
    <property type="entry name" value="Enoyl-CoA_hydra/iso"/>
</dbReference>
<dbReference type="FunFam" id="3.90.226.10:FF:000024">
    <property type="entry name" value="Delta3,5-delta2,4-dienoyl-CoA isomerase"/>
    <property type="match status" value="1"/>
</dbReference>
<dbReference type="PANTHER" id="PTHR43149">
    <property type="entry name" value="ENOYL-COA HYDRATASE"/>
    <property type="match status" value="1"/>
</dbReference>
<keyword evidence="7" id="KW-0576">Peroxisome</keyword>
<dbReference type="FunFam" id="1.10.12.10:FF:000004">
    <property type="entry name" value="Delta3,5-delta2,4-dienoyl-CoA isomerase"/>
    <property type="match status" value="1"/>
</dbReference>
<comment type="similarity">
    <text evidence="3">Belongs to the enoyl-CoA hydratase/isomerase family.</text>
</comment>
<keyword evidence="8" id="KW-0413">Isomerase</keyword>
<dbReference type="Proteomes" id="UP001268683">
    <property type="component" value="Chromosome"/>
</dbReference>
<dbReference type="NCBIfam" id="NF004794">
    <property type="entry name" value="PRK06142.1"/>
    <property type="match status" value="1"/>
</dbReference>
<evidence type="ECO:0000313" key="9">
    <source>
        <dbReference type="EMBL" id="WND03942.1"/>
    </source>
</evidence>